<keyword evidence="5 6" id="KW-0472">Membrane</keyword>
<dbReference type="RefSeq" id="WP_009145813.1">
    <property type="nucleotide sequence ID" value="NZ_GL830903.1"/>
</dbReference>
<evidence type="ECO:0000313" key="8">
    <source>
        <dbReference type="EMBL" id="EFY04554.1"/>
    </source>
</evidence>
<dbReference type="EMBL" id="AEVN01000068">
    <property type="protein sequence ID" value="EFY04554.1"/>
    <property type="molecule type" value="Genomic_DNA"/>
</dbReference>
<feature type="transmembrane region" description="Helical" evidence="6">
    <location>
        <begin position="144"/>
        <end position="162"/>
    </location>
</feature>
<name>E8LF20_9FIRM</name>
<dbReference type="GO" id="GO:0005886">
    <property type="term" value="C:plasma membrane"/>
    <property type="evidence" value="ECO:0007669"/>
    <property type="project" value="UniProtKB-SubCell"/>
</dbReference>
<keyword evidence="3 6" id="KW-0812">Transmembrane</keyword>
<evidence type="ECO:0000313" key="9">
    <source>
        <dbReference type="Proteomes" id="UP000004923"/>
    </source>
</evidence>
<dbReference type="eggNOG" id="COG2271">
    <property type="taxonomic scope" value="Bacteria"/>
</dbReference>
<evidence type="ECO:0000256" key="4">
    <source>
        <dbReference type="ARBA" id="ARBA00022989"/>
    </source>
</evidence>
<reference evidence="8 9" key="1">
    <citation type="submission" date="2011-01" db="EMBL/GenBank/DDBJ databases">
        <authorList>
            <person name="Weinstock G."/>
            <person name="Sodergren E."/>
            <person name="Clifton S."/>
            <person name="Fulton L."/>
            <person name="Fulton B."/>
            <person name="Courtney L."/>
            <person name="Fronick C."/>
            <person name="Harrison M."/>
            <person name="Strong C."/>
            <person name="Farmer C."/>
            <person name="Delahaunty K."/>
            <person name="Markovic C."/>
            <person name="Hall O."/>
            <person name="Minx P."/>
            <person name="Tomlinson C."/>
            <person name="Mitreva M."/>
            <person name="Hou S."/>
            <person name="Chen J."/>
            <person name="Wollam A."/>
            <person name="Pepin K.H."/>
            <person name="Johnson M."/>
            <person name="Bhonagiri V."/>
            <person name="Zhang X."/>
            <person name="Suruliraj S."/>
            <person name="Warren W."/>
            <person name="Chinwalla A."/>
            <person name="Mardis E.R."/>
            <person name="Wilson R.K."/>
        </authorList>
    </citation>
    <scope>NUCLEOTIDE SEQUENCE [LARGE SCALE GENOMIC DNA]</scope>
    <source>
        <strain evidence="8 9">YIT 12067</strain>
    </source>
</reference>
<evidence type="ECO:0000256" key="1">
    <source>
        <dbReference type="ARBA" id="ARBA00004651"/>
    </source>
</evidence>
<dbReference type="PANTHER" id="PTHR11662:SF399">
    <property type="entry name" value="FI19708P1-RELATED"/>
    <property type="match status" value="1"/>
</dbReference>
<dbReference type="Proteomes" id="UP000004923">
    <property type="component" value="Unassembled WGS sequence"/>
</dbReference>
<feature type="transmembrane region" description="Helical" evidence="6">
    <location>
        <begin position="233"/>
        <end position="258"/>
    </location>
</feature>
<feature type="transmembrane region" description="Helical" evidence="6">
    <location>
        <begin position="270"/>
        <end position="291"/>
    </location>
</feature>
<accession>E8LF20</accession>
<dbReference type="PROSITE" id="PS50850">
    <property type="entry name" value="MFS"/>
    <property type="match status" value="1"/>
</dbReference>
<evidence type="ECO:0000256" key="3">
    <source>
        <dbReference type="ARBA" id="ARBA00022692"/>
    </source>
</evidence>
<feature type="transmembrane region" description="Helical" evidence="6">
    <location>
        <begin position="81"/>
        <end position="100"/>
    </location>
</feature>
<dbReference type="InterPro" id="IPR020846">
    <property type="entry name" value="MFS_dom"/>
</dbReference>
<gene>
    <name evidence="8" type="ORF">HMPREF9443_01455</name>
</gene>
<evidence type="ECO:0000256" key="6">
    <source>
        <dbReference type="SAM" id="Phobius"/>
    </source>
</evidence>
<dbReference type="InterPro" id="IPR036259">
    <property type="entry name" value="MFS_trans_sf"/>
</dbReference>
<evidence type="ECO:0000259" key="7">
    <source>
        <dbReference type="PROSITE" id="PS50850"/>
    </source>
</evidence>
<keyword evidence="9" id="KW-1185">Reference proteome</keyword>
<feature type="transmembrane region" description="Helical" evidence="6">
    <location>
        <begin position="168"/>
        <end position="186"/>
    </location>
</feature>
<sequence>MKGKKTMKMTNFRWKVAWLIFAISFVSYMDRVNLSVATPVIMKEFGFTKIDMGLIQSFFFAGYALMQVPGGMVAEKFGHRFTGSIACAWWSIFTALTAVASGKYTFAIVRLMFGLGEAPIYPAFAMAEHKWFNKDEKGKASSFILNGCFFGPVVGPAVVVWLMTTFGWHHVFLSFGVVGLLLAWAWHKYVTDDPKDSPYVNEAELAHINEGRVEATGEKQIAPWGKLLRSSQFWALGIQFLITDYIMYVFLAWLPMYLMEVHKFSLAKMGIWAAAPWISLMAVVTLCGHYSDKLLRNGMSQNMVKTATGAAGILLCAGALYISTRTADPMMNVLWLSVSLGSLGLTMSASWSSVITMGGKFAGSVSGWMNFWGNIGGVLAPTVTAWFATNYGWQAALAATAVTGICGAIAWFFVKPDKAIV</sequence>
<feature type="transmembrane region" description="Helical" evidence="6">
    <location>
        <begin position="334"/>
        <end position="359"/>
    </location>
</feature>
<feature type="transmembrane region" description="Helical" evidence="6">
    <location>
        <begin position="53"/>
        <end position="74"/>
    </location>
</feature>
<feature type="transmembrane region" description="Helical" evidence="6">
    <location>
        <begin position="371"/>
        <end position="389"/>
    </location>
</feature>
<dbReference type="SUPFAM" id="SSF103473">
    <property type="entry name" value="MFS general substrate transporter"/>
    <property type="match status" value="1"/>
</dbReference>
<feature type="transmembrane region" description="Helical" evidence="6">
    <location>
        <begin position="303"/>
        <end position="322"/>
    </location>
</feature>
<comment type="caution">
    <text evidence="8">The sequence shown here is derived from an EMBL/GenBank/DDBJ whole genome shotgun (WGS) entry which is preliminary data.</text>
</comment>
<feature type="transmembrane region" description="Helical" evidence="6">
    <location>
        <begin position="395"/>
        <end position="414"/>
    </location>
</feature>
<dbReference type="Pfam" id="PF07690">
    <property type="entry name" value="MFS_1"/>
    <property type="match status" value="1"/>
</dbReference>
<dbReference type="InterPro" id="IPR050382">
    <property type="entry name" value="MFS_Na/Anion_cotransporter"/>
</dbReference>
<keyword evidence="2" id="KW-0813">Transport</keyword>
<feature type="domain" description="Major facilitator superfamily (MFS) profile" evidence="7">
    <location>
        <begin position="16"/>
        <end position="419"/>
    </location>
</feature>
<dbReference type="Gene3D" id="1.20.1250.20">
    <property type="entry name" value="MFS general substrate transporter like domains"/>
    <property type="match status" value="2"/>
</dbReference>
<dbReference type="CDD" id="cd17319">
    <property type="entry name" value="MFS_ExuT_GudP_like"/>
    <property type="match status" value="1"/>
</dbReference>
<dbReference type="PANTHER" id="PTHR11662">
    <property type="entry name" value="SOLUTE CARRIER FAMILY 17"/>
    <property type="match status" value="1"/>
</dbReference>
<feature type="transmembrane region" description="Helical" evidence="6">
    <location>
        <begin position="106"/>
        <end position="124"/>
    </location>
</feature>
<dbReference type="InterPro" id="IPR011701">
    <property type="entry name" value="MFS"/>
</dbReference>
<proteinExistence type="predicted"/>
<evidence type="ECO:0000256" key="5">
    <source>
        <dbReference type="ARBA" id="ARBA00023136"/>
    </source>
</evidence>
<protein>
    <submittedName>
        <fullName evidence="8">Transporter, major facilitator family protein</fullName>
    </submittedName>
</protein>
<organism evidence="8 9">
    <name type="scientific">Phascolarctobacterium succinatutens YIT 12067</name>
    <dbReference type="NCBI Taxonomy" id="626939"/>
    <lineage>
        <taxon>Bacteria</taxon>
        <taxon>Bacillati</taxon>
        <taxon>Bacillota</taxon>
        <taxon>Negativicutes</taxon>
        <taxon>Acidaminococcales</taxon>
        <taxon>Acidaminococcaceae</taxon>
        <taxon>Phascolarctobacterium</taxon>
    </lineage>
</organism>
<comment type="subcellular location">
    <subcellularLocation>
        <location evidence="1">Cell membrane</location>
        <topology evidence="1">Multi-pass membrane protein</topology>
    </subcellularLocation>
</comment>
<keyword evidence="4 6" id="KW-1133">Transmembrane helix</keyword>
<dbReference type="AlphaFoldDB" id="E8LF20"/>
<dbReference type="GO" id="GO:0022857">
    <property type="term" value="F:transmembrane transporter activity"/>
    <property type="evidence" value="ECO:0007669"/>
    <property type="project" value="InterPro"/>
</dbReference>
<dbReference type="HOGENOM" id="CLU_001265_5_1_9"/>
<evidence type="ECO:0000256" key="2">
    <source>
        <dbReference type="ARBA" id="ARBA00022448"/>
    </source>
</evidence>